<accession>F7XC75</accession>
<dbReference type="Gene3D" id="3.40.50.300">
    <property type="entry name" value="P-loop containing nucleotide triphosphate hydrolases"/>
    <property type="match status" value="1"/>
</dbReference>
<name>F7XC75_SINMM</name>
<evidence type="ECO:0000313" key="1">
    <source>
        <dbReference type="EMBL" id="AEH81366.1"/>
    </source>
</evidence>
<dbReference type="KEGG" id="smx:SM11_pC0293"/>
<dbReference type="PANTHER" id="PTHR37816:SF2">
    <property type="entry name" value="DNA TOPOLOGY MODULATION PROTEIN FLAR-RELATED PROTEIN"/>
    <property type="match status" value="1"/>
</dbReference>
<protein>
    <submittedName>
        <fullName evidence="1">DNA topology modulation protein</fullName>
    </submittedName>
</protein>
<dbReference type="InterPro" id="IPR027417">
    <property type="entry name" value="P-loop_NTPase"/>
</dbReference>
<dbReference type="AlphaFoldDB" id="F7XC75"/>
<dbReference type="EMBL" id="CP001831">
    <property type="protein sequence ID" value="AEH81366.1"/>
    <property type="molecule type" value="Genomic_DNA"/>
</dbReference>
<dbReference type="InterPro" id="IPR052922">
    <property type="entry name" value="Cytidylate_Kinase-2"/>
</dbReference>
<dbReference type="SUPFAM" id="SSF52540">
    <property type="entry name" value="P-loop containing nucleoside triphosphate hydrolases"/>
    <property type="match status" value="1"/>
</dbReference>
<dbReference type="Proteomes" id="UP000009045">
    <property type="component" value="Plasmid pSmeSM11c"/>
</dbReference>
<reference evidence="1 2" key="1">
    <citation type="journal article" date="2011" name="J. Biotechnol.">
        <title>The complete genome sequence of the dominant Sinorhizobium meliloti field isolate SM11 extends the S. meliloti pan-genome.</title>
        <authorList>
            <person name="Schneiker-Bekel S."/>
            <person name="Wibberg D."/>
            <person name="Bekel T."/>
            <person name="Blom J."/>
            <person name="Linke B."/>
            <person name="Neuweger H."/>
            <person name="Stiens M."/>
            <person name="Vorholter F.J."/>
            <person name="Weidner S."/>
            <person name="Goesmann A."/>
            <person name="Puhler A."/>
            <person name="Schluter A."/>
        </authorList>
    </citation>
    <scope>NUCLEOTIDE SEQUENCE [LARGE SCALE GENOMIC DNA]</scope>
    <source>
        <strain evidence="1 2">SM11</strain>
        <plasmid evidence="2">pSmeSM11c</plasmid>
    </source>
</reference>
<gene>
    <name evidence="1" type="ordered locus">SM11_pC0293</name>
</gene>
<dbReference type="HOGENOM" id="CLU_092618_2_0_5"/>
<dbReference type="PANTHER" id="PTHR37816">
    <property type="entry name" value="YALI0E33011P"/>
    <property type="match status" value="1"/>
</dbReference>
<geneLocation type="plasmid" evidence="1 2">
    <name>pSmeSM11c</name>
</geneLocation>
<proteinExistence type="predicted"/>
<organism evidence="1 2">
    <name type="scientific">Sinorhizobium meliloti (strain SM11)</name>
    <dbReference type="NCBI Taxonomy" id="707241"/>
    <lineage>
        <taxon>Bacteria</taxon>
        <taxon>Pseudomonadati</taxon>
        <taxon>Pseudomonadota</taxon>
        <taxon>Alphaproteobacteria</taxon>
        <taxon>Hyphomicrobiales</taxon>
        <taxon>Rhizobiaceae</taxon>
        <taxon>Sinorhizobium/Ensifer group</taxon>
        <taxon>Sinorhizobium</taxon>
    </lineage>
</organism>
<keyword evidence="1" id="KW-0614">Plasmid</keyword>
<sequence>MNSISSSDLRRTLIFGNGGSGKTWLARKLGDILQCAPIHLDDLRWEPGNYGIARNNQLVANEVAEAGKADSWLMEGVYGWLANVVLHQATTLIWIDLPEEECIANVKERGIQGGGSVEEFQELLKWIAEYRLRNNSSCFLAHSQLFEAFAGSKFLLKSRTEIGAYLDNVSRNPNFSTETG</sequence>
<evidence type="ECO:0000313" key="2">
    <source>
        <dbReference type="Proteomes" id="UP000009045"/>
    </source>
</evidence>